<evidence type="ECO:0000256" key="3">
    <source>
        <dbReference type="ARBA" id="ARBA00022737"/>
    </source>
</evidence>
<evidence type="ECO:0000313" key="8">
    <source>
        <dbReference type="EMBL" id="AKE51128.1"/>
    </source>
</evidence>
<keyword evidence="2" id="KW-0963">Cytoplasm</keyword>
<feature type="signal peptide" evidence="7">
    <location>
        <begin position="1"/>
        <end position="21"/>
    </location>
</feature>
<evidence type="ECO:0000256" key="1">
    <source>
        <dbReference type="ARBA" id="ARBA00004496"/>
    </source>
</evidence>
<dbReference type="AlphaFoldDB" id="A0A0F6RB01"/>
<dbReference type="EMBL" id="CP010975">
    <property type="protein sequence ID" value="AKE51128.1"/>
    <property type="molecule type" value="Genomic_DNA"/>
</dbReference>
<dbReference type="Proteomes" id="UP000034071">
    <property type="component" value="Chromosome"/>
</dbReference>
<evidence type="ECO:0000256" key="5">
    <source>
        <dbReference type="ARBA" id="ARBA00038253"/>
    </source>
</evidence>
<sequence>MKPKNMVCAFVLIISTMVVNAERGDYFDALVTLERNMLNGNSYVKKRLQEMSQHQKKFTRLEKDFYQLLQAHHDYLSSNLEACKERLKPLIKKTNSIDIKAKANILLATADHVLGNHVESFIALDKAVKAVPNLTRQRYKASILQTAVGIYQQAELFEFALELARNLQVEATKLKHGEYLCIANYELGVIEQRTNQIKMAKQRLMLAVEHCKNNNSKIFEYVSTIALNEIKTNSGEYEASNQELKKILEPVNAIGWKNLMTQLNIAIAKNYVGMEDYHQAEKYARVAYNRATEGKDRRRLQIATEVLAHIYSSNGNKEKAIEYYKKFAELNSENKIKVRERKIAFDIARRVSQ</sequence>
<organism evidence="8 9">
    <name type="scientific">Kangiella geojedonensis</name>
    <dbReference type="NCBI Taxonomy" id="914150"/>
    <lineage>
        <taxon>Bacteria</taxon>
        <taxon>Pseudomonadati</taxon>
        <taxon>Pseudomonadota</taxon>
        <taxon>Gammaproteobacteria</taxon>
        <taxon>Kangiellales</taxon>
        <taxon>Kangiellaceae</taxon>
        <taxon>Kangiella</taxon>
    </lineage>
</organism>
<dbReference type="InterPro" id="IPR019734">
    <property type="entry name" value="TPR_rpt"/>
</dbReference>
<comment type="similarity">
    <text evidence="5">Belongs to the Rap family.</text>
</comment>
<dbReference type="RefSeq" id="WP_046560355.1">
    <property type="nucleotide sequence ID" value="NZ_CP010975.1"/>
</dbReference>
<dbReference type="PANTHER" id="PTHR46630">
    <property type="entry name" value="TETRATRICOPEPTIDE REPEAT PROTEIN 29"/>
    <property type="match status" value="1"/>
</dbReference>
<keyword evidence="9" id="KW-1185">Reference proteome</keyword>
<accession>A0A0F6RB01</accession>
<evidence type="ECO:0000256" key="6">
    <source>
        <dbReference type="PROSITE-ProRule" id="PRU00339"/>
    </source>
</evidence>
<evidence type="ECO:0000256" key="2">
    <source>
        <dbReference type="ARBA" id="ARBA00022490"/>
    </source>
</evidence>
<dbReference type="InterPro" id="IPR011990">
    <property type="entry name" value="TPR-like_helical_dom_sf"/>
</dbReference>
<protein>
    <submittedName>
        <fullName evidence="8">Uncharacterized protein</fullName>
    </submittedName>
</protein>
<keyword evidence="3" id="KW-0677">Repeat</keyword>
<gene>
    <name evidence="8" type="ORF">TQ33_0136</name>
</gene>
<dbReference type="PANTHER" id="PTHR46630:SF1">
    <property type="entry name" value="TETRATRICOPEPTIDE REPEAT PROTEIN 29"/>
    <property type="match status" value="1"/>
</dbReference>
<dbReference type="HOGENOM" id="CLU_764567_0_0_6"/>
<proteinExistence type="inferred from homology"/>
<feature type="chain" id="PRO_5002509142" evidence="7">
    <location>
        <begin position="22"/>
        <end position="353"/>
    </location>
</feature>
<keyword evidence="7" id="KW-0732">Signal</keyword>
<dbReference type="GO" id="GO:0005737">
    <property type="term" value="C:cytoplasm"/>
    <property type="evidence" value="ECO:0007669"/>
    <property type="project" value="UniProtKB-SubCell"/>
</dbReference>
<dbReference type="PROSITE" id="PS50005">
    <property type="entry name" value="TPR"/>
    <property type="match status" value="1"/>
</dbReference>
<keyword evidence="4 6" id="KW-0802">TPR repeat</keyword>
<dbReference type="OrthoDB" id="6202205at2"/>
<comment type="subcellular location">
    <subcellularLocation>
        <location evidence="1">Cytoplasm</location>
    </subcellularLocation>
</comment>
<dbReference type="STRING" id="914150.TQ33_0136"/>
<evidence type="ECO:0000256" key="7">
    <source>
        <dbReference type="SAM" id="SignalP"/>
    </source>
</evidence>
<feature type="repeat" description="TPR" evidence="6">
    <location>
        <begin position="301"/>
        <end position="334"/>
    </location>
</feature>
<dbReference type="KEGG" id="kge:TQ33_0136"/>
<dbReference type="InterPro" id="IPR051476">
    <property type="entry name" value="Bac_ResReg_Asp_Phosphatase"/>
</dbReference>
<dbReference type="Gene3D" id="1.25.40.10">
    <property type="entry name" value="Tetratricopeptide repeat domain"/>
    <property type="match status" value="1"/>
</dbReference>
<evidence type="ECO:0000313" key="9">
    <source>
        <dbReference type="Proteomes" id="UP000034071"/>
    </source>
</evidence>
<dbReference type="Pfam" id="PF13181">
    <property type="entry name" value="TPR_8"/>
    <property type="match status" value="1"/>
</dbReference>
<dbReference type="PATRIC" id="fig|914150.5.peg.139"/>
<reference evidence="8 9" key="1">
    <citation type="submission" date="2015-02" db="EMBL/GenBank/DDBJ databases">
        <title>Complete genome sequence of Kangiella geojedonensis strain YCS-5T.</title>
        <authorList>
            <person name="Kim K.M."/>
        </authorList>
    </citation>
    <scope>NUCLEOTIDE SEQUENCE [LARGE SCALE GENOMIC DNA]</scope>
    <source>
        <strain evidence="8 9">YCS-5</strain>
    </source>
</reference>
<name>A0A0F6RB01_9GAMM</name>
<dbReference type="SUPFAM" id="SSF48452">
    <property type="entry name" value="TPR-like"/>
    <property type="match status" value="1"/>
</dbReference>
<evidence type="ECO:0000256" key="4">
    <source>
        <dbReference type="ARBA" id="ARBA00022803"/>
    </source>
</evidence>